<dbReference type="Pfam" id="PF01607">
    <property type="entry name" value="CBM_14"/>
    <property type="match status" value="1"/>
</dbReference>
<accession>A0ABS5ZAA6</accession>
<dbReference type="Proteomes" id="UP000690515">
    <property type="component" value="Unassembled WGS sequence"/>
</dbReference>
<keyword evidence="3" id="KW-1185">Reference proteome</keyword>
<dbReference type="SUPFAM" id="SSF57625">
    <property type="entry name" value="Invertebrate chitin-binding proteins"/>
    <property type="match status" value="1"/>
</dbReference>
<feature type="domain" description="Chitin-binding type-2" evidence="1">
    <location>
        <begin position="9"/>
        <end position="40"/>
    </location>
</feature>
<gene>
    <name evidence="2" type="ORF">KCG35_04200</name>
</gene>
<reference evidence="2 3" key="1">
    <citation type="submission" date="2021-04" db="EMBL/GenBank/DDBJ databases">
        <authorList>
            <person name="Pira H."/>
            <person name="Risdian C."/>
            <person name="Wink J."/>
        </authorList>
    </citation>
    <scope>NUCLEOTIDE SEQUENCE [LARGE SCALE GENOMIC DNA]</scope>
    <source>
        <strain evidence="2 3">WH53</strain>
    </source>
</reference>
<evidence type="ECO:0000259" key="1">
    <source>
        <dbReference type="Pfam" id="PF01607"/>
    </source>
</evidence>
<protein>
    <recommendedName>
        <fullName evidence="1">Chitin-binding type-2 domain-containing protein</fullName>
    </recommendedName>
</protein>
<dbReference type="InterPro" id="IPR002557">
    <property type="entry name" value="Chitin-bd_dom"/>
</dbReference>
<sequence>MIINLAIKYASSHCISDFFLCGSDSAVVVQHCPSGTFFNDN</sequence>
<name>A0ABS5ZAA6_9GAMM</name>
<proteinExistence type="predicted"/>
<dbReference type="InterPro" id="IPR036508">
    <property type="entry name" value="Chitin-bd_dom_sf"/>
</dbReference>
<evidence type="ECO:0000313" key="2">
    <source>
        <dbReference type="EMBL" id="MBU2710251.1"/>
    </source>
</evidence>
<dbReference type="RefSeq" id="WP_215818421.1">
    <property type="nucleotide sequence ID" value="NZ_JAGSOY010000006.1"/>
</dbReference>
<dbReference type="EMBL" id="JAGSOY010000006">
    <property type="protein sequence ID" value="MBU2710251.1"/>
    <property type="molecule type" value="Genomic_DNA"/>
</dbReference>
<evidence type="ECO:0000313" key="3">
    <source>
        <dbReference type="Proteomes" id="UP000690515"/>
    </source>
</evidence>
<organism evidence="2 3">
    <name type="scientific">Zooshikella harenae</name>
    <dbReference type="NCBI Taxonomy" id="2827238"/>
    <lineage>
        <taxon>Bacteria</taxon>
        <taxon>Pseudomonadati</taxon>
        <taxon>Pseudomonadota</taxon>
        <taxon>Gammaproteobacteria</taxon>
        <taxon>Oceanospirillales</taxon>
        <taxon>Zooshikellaceae</taxon>
        <taxon>Zooshikella</taxon>
    </lineage>
</organism>
<comment type="caution">
    <text evidence="2">The sequence shown here is derived from an EMBL/GenBank/DDBJ whole genome shotgun (WGS) entry which is preliminary data.</text>
</comment>